<evidence type="ECO:0000259" key="4">
    <source>
        <dbReference type="Pfam" id="PF24564"/>
    </source>
</evidence>
<keyword evidence="6" id="KW-1185">Reference proteome</keyword>
<dbReference type="PANTHER" id="PTHR36681">
    <property type="entry name" value="NUCLEAR GTPASE, GERMINAL CENTER-ASSOCIATED, TANDEM DUPLICATE 3"/>
    <property type="match status" value="1"/>
</dbReference>
<evidence type="ECO:0000256" key="1">
    <source>
        <dbReference type="SAM" id="Coils"/>
    </source>
</evidence>
<feature type="region of interest" description="Disordered" evidence="2">
    <location>
        <begin position="1005"/>
        <end position="1028"/>
    </location>
</feature>
<feature type="coiled-coil region" evidence="1">
    <location>
        <begin position="180"/>
        <end position="214"/>
    </location>
</feature>
<reference evidence="5" key="2">
    <citation type="submission" date="2020-05" db="EMBL/GenBank/DDBJ databases">
        <authorList>
            <person name="Kim H.-S."/>
            <person name="Proctor R.H."/>
            <person name="Brown D.W."/>
        </authorList>
    </citation>
    <scope>NUCLEOTIDE SEQUENCE</scope>
    <source>
        <strain evidence="5">NRRL 45417</strain>
    </source>
</reference>
<dbReference type="Gene3D" id="3.40.50.300">
    <property type="entry name" value="P-loop containing nucleotide triphosphate hydrolases"/>
    <property type="match status" value="1"/>
</dbReference>
<dbReference type="Pfam" id="PF24564">
    <property type="entry name" value="DUF7605"/>
    <property type="match status" value="1"/>
</dbReference>
<evidence type="ECO:0000259" key="3">
    <source>
        <dbReference type="Pfam" id="PF00350"/>
    </source>
</evidence>
<accession>A0A8H4WMX1</accession>
<evidence type="ECO:0000313" key="6">
    <source>
        <dbReference type="Proteomes" id="UP000604273"/>
    </source>
</evidence>
<feature type="region of interest" description="Disordered" evidence="2">
    <location>
        <begin position="1"/>
        <end position="23"/>
    </location>
</feature>
<feature type="domain" description="Dynamin N-terminal" evidence="3">
    <location>
        <begin position="128"/>
        <end position="389"/>
    </location>
</feature>
<dbReference type="InterPro" id="IPR045063">
    <property type="entry name" value="Dynamin_N"/>
</dbReference>
<evidence type="ECO:0000256" key="2">
    <source>
        <dbReference type="SAM" id="MobiDB-lite"/>
    </source>
</evidence>
<dbReference type="PANTHER" id="PTHR36681:SF3">
    <property type="entry name" value="NUCLEAR GTPASE, GERMINAL CENTER-ASSOCIATED, TANDEM DUPLICATE 3"/>
    <property type="match status" value="1"/>
</dbReference>
<dbReference type="Proteomes" id="UP000604273">
    <property type="component" value="Unassembled WGS sequence"/>
</dbReference>
<sequence length="1028" mass="117676">MDTVVAAEQPQSVKRERSPSPVPEAEICDVKRQASATSAVIRTLPEFPWRTCQQLSDVERLKIKEKAVRQAELDCQKIRNILQIALYRMENGADTNDAVMMGRNIIREWLKEHENVYEKHETLQILVGVEGPTGAGKSSFLGSLLRIPELFPSGQEAAATAVIGKISWNGLDDPDFAFRAKIIHRKKEDIESDIKSLLEEINRYLNLMANSQQDDEDALSIEDAKTELKNKIDYELPKIRAVWGIEKRDLEIMASRCPEKRSYAETVQSILNRNTQALKMLEKGTLNVNRPTARQLSALIKPYLDSTTVQVGSSLRYAVWPLVKEVHIYAKADILKPGITLVDLPGCGDATTSRSEVAQKFSNQLDVRMVVSPIIRATDEKQAQSLMQSGFDEAQMRMRGKLDGNGFGVVVSKMDEIKVDSYIYGCEELRDDEEVLQKEARIHELKTEKSTLKSESAGLKDKKRMAEGLKKKARRQYQTALKNHKLKLQANPEESDEGVNKLRDIMDIKDQEFEAADKELDQHQWRQSQIENEMAYLKDWLHHHASQTRNRRVQQRMRDDFIARQTEYDDVVPGQRSQNRQEYVLPIFPVSTKAFWQLQNNDTPLEGFPSVRFTGVPAAEQWLHRATLSRREKHLDETLDGYQSLMTMMRIYSQTSGQDGNFNFSRSEVESAVAKTHQFFANKLSSKLTEACLQIQKLDPLEHRQRALNRFLAEAKRIVQRWAYKFPDVLTSTIRMHWGTYYANICRYGAEYTSFSTPRVTYNWMKSLASPVLKTLSRDWDNKMNKKLPKIRKPMMAGFSQVWEQYLDQLQRDISDKVPALEVSFNSMRPILNASQRSTENQIRKAIDELSQKASSVSFDSAQFLTDEMKPTFEECMEINGRDSYRRRRAIINGKVEQDVKPMCEEMLNRLAAGLAEKKAEIPVELIRIANEAINGVKQQLSFLVNNLVENSADGSKINAQKTELQTKVRELVEAWEDAWAEEGDYPEHILDQDLSIPEDIPAPILDEENQGDVDLDMLDDEDIGDAV</sequence>
<keyword evidence="1" id="KW-0175">Coiled coil</keyword>
<dbReference type="InterPro" id="IPR027417">
    <property type="entry name" value="P-loop_NTPase"/>
</dbReference>
<evidence type="ECO:0000313" key="5">
    <source>
        <dbReference type="EMBL" id="KAF4943429.1"/>
    </source>
</evidence>
<organism evidence="5 6">
    <name type="scientific">Fusarium gaditjirri</name>
    <dbReference type="NCBI Taxonomy" id="282569"/>
    <lineage>
        <taxon>Eukaryota</taxon>
        <taxon>Fungi</taxon>
        <taxon>Dikarya</taxon>
        <taxon>Ascomycota</taxon>
        <taxon>Pezizomycotina</taxon>
        <taxon>Sordariomycetes</taxon>
        <taxon>Hypocreomycetidae</taxon>
        <taxon>Hypocreales</taxon>
        <taxon>Nectriaceae</taxon>
        <taxon>Fusarium</taxon>
        <taxon>Fusarium nisikadoi species complex</taxon>
    </lineage>
</organism>
<dbReference type="AlphaFoldDB" id="A0A8H4WMX1"/>
<feature type="domain" description="DUF7605" evidence="4">
    <location>
        <begin position="724"/>
        <end position="898"/>
    </location>
</feature>
<dbReference type="Pfam" id="PF00350">
    <property type="entry name" value="Dynamin_N"/>
    <property type="match status" value="1"/>
</dbReference>
<name>A0A8H4WMX1_9HYPO</name>
<dbReference type="EMBL" id="JABFAI010000561">
    <property type="protein sequence ID" value="KAF4943429.1"/>
    <property type="molecule type" value="Genomic_DNA"/>
</dbReference>
<dbReference type="OrthoDB" id="3598281at2759"/>
<reference evidence="5" key="1">
    <citation type="journal article" date="2020" name="BMC Genomics">
        <title>Correction to: Identification and distribution of gene clusters required for synthesis of sphingolipid metabolism inhibitors in diverse species of the filamentous fungus Fusarium.</title>
        <authorList>
            <person name="Kim H.S."/>
            <person name="Lohmar J.M."/>
            <person name="Busman M."/>
            <person name="Brown D.W."/>
            <person name="Naumann T.A."/>
            <person name="Divon H.H."/>
            <person name="Lysoe E."/>
            <person name="Uhlig S."/>
            <person name="Proctor R.H."/>
        </authorList>
    </citation>
    <scope>NUCLEOTIDE SEQUENCE</scope>
    <source>
        <strain evidence="5">NRRL 45417</strain>
    </source>
</reference>
<comment type="caution">
    <text evidence="5">The sequence shown here is derived from an EMBL/GenBank/DDBJ whole genome shotgun (WGS) entry which is preliminary data.</text>
</comment>
<protein>
    <recommendedName>
        <fullName evidence="7">Nuclear GTPase SLIP-GC</fullName>
    </recommendedName>
</protein>
<evidence type="ECO:0008006" key="7">
    <source>
        <dbReference type="Google" id="ProtNLM"/>
    </source>
</evidence>
<feature type="compositionally biased region" description="Acidic residues" evidence="2">
    <location>
        <begin position="1006"/>
        <end position="1028"/>
    </location>
</feature>
<gene>
    <name evidence="5" type="ORF">FGADI_13418</name>
</gene>
<dbReference type="InterPro" id="IPR056024">
    <property type="entry name" value="DUF7605"/>
</dbReference>
<feature type="coiled-coil region" evidence="1">
    <location>
        <begin position="426"/>
        <end position="462"/>
    </location>
</feature>
<proteinExistence type="predicted"/>
<dbReference type="SUPFAM" id="SSF52540">
    <property type="entry name" value="P-loop containing nucleoside triphosphate hydrolases"/>
    <property type="match status" value="1"/>
</dbReference>